<reference evidence="2 3" key="3">
    <citation type="journal article" date="2013" name="Rice">
        <title>Improvement of the Oryza sativa Nipponbare reference genome using next generation sequence and optical map data.</title>
        <authorList>
            <person name="Kawahara Y."/>
            <person name="de la Bastide M."/>
            <person name="Hamilton J.P."/>
            <person name="Kanamori H."/>
            <person name="McCombie W.R."/>
            <person name="Ouyang S."/>
            <person name="Schwartz D.C."/>
            <person name="Tanaka T."/>
            <person name="Wu J."/>
            <person name="Zhou S."/>
            <person name="Childs K.L."/>
            <person name="Davidson R.M."/>
            <person name="Lin H."/>
            <person name="Quesada-Ocampo L."/>
            <person name="Vaillancourt B."/>
            <person name="Sakai H."/>
            <person name="Lee S.S."/>
            <person name="Kim J."/>
            <person name="Numa H."/>
            <person name="Itoh T."/>
            <person name="Buell C.R."/>
            <person name="Matsumoto T."/>
        </authorList>
    </citation>
    <scope>NUCLEOTIDE SEQUENCE [LARGE SCALE GENOMIC DNA]</scope>
    <source>
        <strain evidence="3">cv. Nipponbare</strain>
    </source>
</reference>
<proteinExistence type="predicted"/>
<feature type="transmembrane region" description="Helical" evidence="1">
    <location>
        <begin position="22"/>
        <end position="42"/>
    </location>
</feature>
<reference evidence="3" key="1">
    <citation type="journal article" date="2005" name="Nature">
        <title>The map-based sequence of the rice genome.</title>
        <authorList>
            <consortium name="International rice genome sequencing project (IRGSP)"/>
            <person name="Matsumoto T."/>
            <person name="Wu J."/>
            <person name="Kanamori H."/>
            <person name="Katayose Y."/>
            <person name="Fujisawa M."/>
            <person name="Namiki N."/>
            <person name="Mizuno H."/>
            <person name="Yamamoto K."/>
            <person name="Antonio B.A."/>
            <person name="Baba T."/>
            <person name="Sakata K."/>
            <person name="Nagamura Y."/>
            <person name="Aoki H."/>
            <person name="Arikawa K."/>
            <person name="Arita K."/>
            <person name="Bito T."/>
            <person name="Chiden Y."/>
            <person name="Fujitsuka N."/>
            <person name="Fukunaka R."/>
            <person name="Hamada M."/>
            <person name="Harada C."/>
            <person name="Hayashi A."/>
            <person name="Hijishita S."/>
            <person name="Honda M."/>
            <person name="Hosokawa S."/>
            <person name="Ichikawa Y."/>
            <person name="Idonuma A."/>
            <person name="Iijima M."/>
            <person name="Ikeda M."/>
            <person name="Ikeno M."/>
            <person name="Ito K."/>
            <person name="Ito S."/>
            <person name="Ito T."/>
            <person name="Ito Y."/>
            <person name="Ito Y."/>
            <person name="Iwabuchi A."/>
            <person name="Kamiya K."/>
            <person name="Karasawa W."/>
            <person name="Kurita K."/>
            <person name="Katagiri S."/>
            <person name="Kikuta A."/>
            <person name="Kobayashi H."/>
            <person name="Kobayashi N."/>
            <person name="Machita K."/>
            <person name="Maehara T."/>
            <person name="Masukawa M."/>
            <person name="Mizubayashi T."/>
            <person name="Mukai Y."/>
            <person name="Nagasaki H."/>
            <person name="Nagata Y."/>
            <person name="Naito S."/>
            <person name="Nakashima M."/>
            <person name="Nakama Y."/>
            <person name="Nakamichi Y."/>
            <person name="Nakamura M."/>
            <person name="Meguro A."/>
            <person name="Negishi M."/>
            <person name="Ohta I."/>
            <person name="Ohta T."/>
            <person name="Okamoto M."/>
            <person name="Ono N."/>
            <person name="Saji S."/>
            <person name="Sakaguchi M."/>
            <person name="Sakai K."/>
            <person name="Shibata M."/>
            <person name="Shimokawa T."/>
            <person name="Song J."/>
            <person name="Takazaki Y."/>
            <person name="Terasawa K."/>
            <person name="Tsugane M."/>
            <person name="Tsuji K."/>
            <person name="Ueda S."/>
            <person name="Waki K."/>
            <person name="Yamagata H."/>
            <person name="Yamamoto M."/>
            <person name="Yamamoto S."/>
            <person name="Yamane H."/>
            <person name="Yoshiki S."/>
            <person name="Yoshihara R."/>
            <person name="Yukawa K."/>
            <person name="Zhong H."/>
            <person name="Yano M."/>
            <person name="Yuan Q."/>
            <person name="Ouyang S."/>
            <person name="Liu J."/>
            <person name="Jones K.M."/>
            <person name="Gansberger K."/>
            <person name="Moffat K."/>
            <person name="Hill J."/>
            <person name="Bera J."/>
            <person name="Fadrosh D."/>
            <person name="Jin S."/>
            <person name="Johri S."/>
            <person name="Kim M."/>
            <person name="Overton L."/>
            <person name="Reardon M."/>
            <person name="Tsitrin T."/>
            <person name="Vuong H."/>
            <person name="Weaver B."/>
            <person name="Ciecko A."/>
            <person name="Tallon L."/>
            <person name="Jackson J."/>
            <person name="Pai G."/>
            <person name="Aken S.V."/>
            <person name="Utterback T."/>
            <person name="Reidmuller S."/>
            <person name="Feldblyum T."/>
            <person name="Hsiao J."/>
            <person name="Zismann V."/>
            <person name="Iobst S."/>
            <person name="de Vazeille A.R."/>
            <person name="Buell C.R."/>
            <person name="Ying K."/>
            <person name="Li Y."/>
            <person name="Lu T."/>
            <person name="Huang Y."/>
            <person name="Zhao Q."/>
            <person name="Feng Q."/>
            <person name="Zhang L."/>
            <person name="Zhu J."/>
            <person name="Weng Q."/>
            <person name="Mu J."/>
            <person name="Lu Y."/>
            <person name="Fan D."/>
            <person name="Liu Y."/>
            <person name="Guan J."/>
            <person name="Zhang Y."/>
            <person name="Yu S."/>
            <person name="Liu X."/>
            <person name="Zhang Y."/>
            <person name="Hong G."/>
            <person name="Han B."/>
            <person name="Choisne N."/>
            <person name="Demange N."/>
            <person name="Orjeda G."/>
            <person name="Samain S."/>
            <person name="Cattolico L."/>
            <person name="Pelletier E."/>
            <person name="Couloux A."/>
            <person name="Segurens B."/>
            <person name="Wincker P."/>
            <person name="D'Hont A."/>
            <person name="Scarpelli C."/>
            <person name="Weissenbach J."/>
            <person name="Salanoubat M."/>
            <person name="Quetier F."/>
            <person name="Yu Y."/>
            <person name="Kim H.R."/>
            <person name="Rambo T."/>
            <person name="Currie J."/>
            <person name="Collura K."/>
            <person name="Luo M."/>
            <person name="Yang T."/>
            <person name="Ammiraju J.S.S."/>
            <person name="Engler F."/>
            <person name="Soderlund C."/>
            <person name="Wing R.A."/>
            <person name="Palmer L.E."/>
            <person name="de la Bastide M."/>
            <person name="Spiegel L."/>
            <person name="Nascimento L."/>
            <person name="Zutavern T."/>
            <person name="O'Shaughnessy A."/>
            <person name="Dike S."/>
            <person name="Dedhia N."/>
            <person name="Preston R."/>
            <person name="Balija V."/>
            <person name="McCombie W.R."/>
            <person name="Chow T."/>
            <person name="Chen H."/>
            <person name="Chung M."/>
            <person name="Chen C."/>
            <person name="Shaw J."/>
            <person name="Wu H."/>
            <person name="Hsiao K."/>
            <person name="Chao Y."/>
            <person name="Chu M."/>
            <person name="Cheng C."/>
            <person name="Hour A."/>
            <person name="Lee P."/>
            <person name="Lin S."/>
            <person name="Lin Y."/>
            <person name="Liou J."/>
            <person name="Liu S."/>
            <person name="Hsing Y."/>
            <person name="Raghuvanshi S."/>
            <person name="Mohanty A."/>
            <person name="Bharti A.K."/>
            <person name="Gaur A."/>
            <person name="Gupta V."/>
            <person name="Kumar D."/>
            <person name="Ravi V."/>
            <person name="Vij S."/>
            <person name="Kapur A."/>
            <person name="Khurana P."/>
            <person name="Khurana P."/>
            <person name="Khurana J.P."/>
            <person name="Tyagi A.K."/>
            <person name="Gaikwad K."/>
            <person name="Singh A."/>
            <person name="Dalal V."/>
            <person name="Srivastava S."/>
            <person name="Dixit A."/>
            <person name="Pal A.K."/>
            <person name="Ghazi I.A."/>
            <person name="Yadav M."/>
            <person name="Pandit A."/>
            <person name="Bhargava A."/>
            <person name="Sureshbabu K."/>
            <person name="Batra K."/>
            <person name="Sharma T.R."/>
            <person name="Mohapatra T."/>
            <person name="Singh N.K."/>
            <person name="Messing J."/>
            <person name="Nelson A.B."/>
            <person name="Fuks G."/>
            <person name="Kavchok S."/>
            <person name="Keizer G."/>
            <person name="Linton E."/>
            <person name="Llaca V."/>
            <person name="Song R."/>
            <person name="Tanyolac B."/>
            <person name="Young S."/>
            <person name="Ho-Il K."/>
            <person name="Hahn J.H."/>
            <person name="Sangsakoo G."/>
            <person name="Vanavichit A."/>
            <person name="de Mattos Luiz.A.T."/>
            <person name="Zimmer P.D."/>
            <person name="Malone G."/>
            <person name="Dellagostin O."/>
            <person name="de Oliveira A.C."/>
            <person name="Bevan M."/>
            <person name="Bancroft I."/>
            <person name="Minx P."/>
            <person name="Cordum H."/>
            <person name="Wilson R."/>
            <person name="Cheng Z."/>
            <person name="Jin W."/>
            <person name="Jiang J."/>
            <person name="Leong S.A."/>
            <person name="Iwama H."/>
            <person name="Gojobori T."/>
            <person name="Itoh T."/>
            <person name="Niimura Y."/>
            <person name="Fujii Y."/>
            <person name="Habara T."/>
            <person name="Sakai H."/>
            <person name="Sato Y."/>
            <person name="Wilson G."/>
            <person name="Kumar K."/>
            <person name="McCouch S."/>
            <person name="Juretic N."/>
            <person name="Hoen D."/>
            <person name="Wright S."/>
            <person name="Bruskiewich R."/>
            <person name="Bureau T."/>
            <person name="Miyao A."/>
            <person name="Hirochika H."/>
            <person name="Nishikawa T."/>
            <person name="Kadowaki K."/>
            <person name="Sugiura M."/>
            <person name="Burr B."/>
            <person name="Sasaki T."/>
        </authorList>
    </citation>
    <scope>NUCLEOTIDE SEQUENCE [LARGE SCALE GENOMIC DNA]</scope>
    <source>
        <strain evidence="3">cv. Nipponbare</strain>
    </source>
</reference>
<dbReference type="Proteomes" id="UP000059680">
    <property type="component" value="Chromosome 6"/>
</dbReference>
<evidence type="ECO:0000313" key="3">
    <source>
        <dbReference type="Proteomes" id="UP000059680"/>
    </source>
</evidence>
<dbReference type="InParanoid" id="A0A0N7KMK1"/>
<feature type="non-terminal residue" evidence="2">
    <location>
        <position position="163"/>
    </location>
</feature>
<keyword evidence="1" id="KW-1133">Transmembrane helix</keyword>
<protein>
    <submittedName>
        <fullName evidence="2">Os06g0666750 protein</fullName>
    </submittedName>
</protein>
<dbReference type="AlphaFoldDB" id="A0A0N7KMK1"/>
<feature type="non-terminal residue" evidence="2">
    <location>
        <position position="1"/>
    </location>
</feature>
<name>A0A0N7KMK1_ORYSJ</name>
<dbReference type="PaxDb" id="39947-A0A0N7KMK1"/>
<dbReference type="Gramene" id="Os06t0666750-00">
    <property type="protein sequence ID" value="Os06t0666750-00"/>
    <property type="gene ID" value="Os06g0666750"/>
</dbReference>
<accession>A0A0N7KMK1</accession>
<dbReference type="EMBL" id="AP014962">
    <property type="protein sequence ID" value="BAS99041.1"/>
    <property type="molecule type" value="Genomic_DNA"/>
</dbReference>
<evidence type="ECO:0000313" key="2">
    <source>
        <dbReference type="EMBL" id="BAS99041.1"/>
    </source>
</evidence>
<keyword evidence="1" id="KW-0812">Transmembrane</keyword>
<gene>
    <name evidence="2" type="ordered locus">Os06g0666750</name>
    <name evidence="2" type="ORF">OSNPB_060666750</name>
</gene>
<organism evidence="2 3">
    <name type="scientific">Oryza sativa subsp. japonica</name>
    <name type="common">Rice</name>
    <dbReference type="NCBI Taxonomy" id="39947"/>
    <lineage>
        <taxon>Eukaryota</taxon>
        <taxon>Viridiplantae</taxon>
        <taxon>Streptophyta</taxon>
        <taxon>Embryophyta</taxon>
        <taxon>Tracheophyta</taxon>
        <taxon>Spermatophyta</taxon>
        <taxon>Magnoliopsida</taxon>
        <taxon>Liliopsida</taxon>
        <taxon>Poales</taxon>
        <taxon>Poaceae</taxon>
        <taxon>BOP clade</taxon>
        <taxon>Oryzoideae</taxon>
        <taxon>Oryzeae</taxon>
        <taxon>Oryzinae</taxon>
        <taxon>Oryza</taxon>
        <taxon>Oryza sativa</taxon>
    </lineage>
</organism>
<keyword evidence="1" id="KW-0472">Membrane</keyword>
<sequence>PHLLVLPPPAPALLLLRRRRRLPPPLAVAVGVVVVVVFLLLYRLKLRRSPAGLDQRLLQRRGEPPPAKLELPPRELFHLQLALEPPRVVLADAFQQETVPPHVRRRRQTELAGSGERLHRLDEQRVPGARLLVRPPARALIPLPLPVVAGRLLLRGDAVHVGV</sequence>
<reference evidence="2 3" key="2">
    <citation type="journal article" date="2013" name="Plant Cell Physiol.">
        <title>Rice Annotation Project Database (RAP-DB): an integrative and interactive database for rice genomics.</title>
        <authorList>
            <person name="Sakai H."/>
            <person name="Lee S.S."/>
            <person name="Tanaka T."/>
            <person name="Numa H."/>
            <person name="Kim J."/>
            <person name="Kawahara Y."/>
            <person name="Wakimoto H."/>
            <person name="Yang C.C."/>
            <person name="Iwamoto M."/>
            <person name="Abe T."/>
            <person name="Yamada Y."/>
            <person name="Muto A."/>
            <person name="Inokuchi H."/>
            <person name="Ikemura T."/>
            <person name="Matsumoto T."/>
            <person name="Sasaki T."/>
            <person name="Itoh T."/>
        </authorList>
    </citation>
    <scope>NUCLEOTIDE SEQUENCE [LARGE SCALE GENOMIC DNA]</scope>
    <source>
        <strain evidence="3">cv. Nipponbare</strain>
    </source>
</reference>
<evidence type="ECO:0000256" key="1">
    <source>
        <dbReference type="SAM" id="Phobius"/>
    </source>
</evidence>
<keyword evidence="3" id="KW-1185">Reference proteome</keyword>